<dbReference type="OrthoDB" id="7210494at2"/>
<reference evidence="6 7" key="1">
    <citation type="submission" date="2015-04" db="EMBL/GenBank/DDBJ databases">
        <authorList>
            <person name="Syromyatnikov M.Y."/>
            <person name="Popov V.N."/>
        </authorList>
    </citation>
    <scope>NUCLEOTIDE SEQUENCE [LARGE SCALE GENOMIC DNA]</scope>
    <source>
        <strain evidence="6 7">CECT 5292</strain>
    </source>
</reference>
<dbReference type="InterPro" id="IPR028082">
    <property type="entry name" value="Peripla_BP_I"/>
</dbReference>
<dbReference type="PROSITE" id="PS51257">
    <property type="entry name" value="PROKAR_LIPOPROTEIN"/>
    <property type="match status" value="1"/>
</dbReference>
<name>A0A0U1NM99_9RHOB</name>
<evidence type="ECO:0000313" key="6">
    <source>
        <dbReference type="EMBL" id="CRK75854.1"/>
    </source>
</evidence>
<accession>A0A0U1NM99</accession>
<protein>
    <submittedName>
        <fullName evidence="6">Putative lipoprotein</fullName>
    </submittedName>
</protein>
<organism evidence="6 7">
    <name type="scientific">Nereida ignava</name>
    <dbReference type="NCBI Taxonomy" id="282199"/>
    <lineage>
        <taxon>Bacteria</taxon>
        <taxon>Pseudomonadati</taxon>
        <taxon>Pseudomonadota</taxon>
        <taxon>Alphaproteobacteria</taxon>
        <taxon>Rhodobacterales</taxon>
        <taxon>Roseobacteraceae</taxon>
        <taxon>Nereida</taxon>
    </lineage>
</organism>
<dbReference type="STRING" id="282199.GCA_001049735_01908"/>
<keyword evidence="7" id="KW-1185">Reference proteome</keyword>
<dbReference type="PANTHER" id="PTHR30483:SF6">
    <property type="entry name" value="PERIPLASMIC BINDING PROTEIN OF ABC TRANSPORTER FOR NATURAL AMINO ACIDS"/>
    <property type="match status" value="1"/>
</dbReference>
<dbReference type="GO" id="GO:0006865">
    <property type="term" value="P:amino acid transport"/>
    <property type="evidence" value="ECO:0007669"/>
    <property type="project" value="UniProtKB-KW"/>
</dbReference>
<dbReference type="EMBL" id="CVQV01000009">
    <property type="protein sequence ID" value="CRK75854.1"/>
    <property type="molecule type" value="Genomic_DNA"/>
</dbReference>
<dbReference type="InterPro" id="IPR028081">
    <property type="entry name" value="Leu-bd"/>
</dbReference>
<feature type="chain" id="PRO_5006712263" evidence="4">
    <location>
        <begin position="31"/>
        <end position="396"/>
    </location>
</feature>
<dbReference type="InterPro" id="IPR051010">
    <property type="entry name" value="BCAA_transport"/>
</dbReference>
<evidence type="ECO:0000313" key="7">
    <source>
        <dbReference type="Proteomes" id="UP000048949"/>
    </source>
</evidence>
<proteinExistence type="inferred from homology"/>
<sequence>MVTRTRNRITFSPRRAALRLVGAAALLALAACNPTSVGGLSGQSVNPNKTVQIALLVPNGSGRESDALLARNLENAARLAIADQTNAKIDLRVYDTAGTPQQASNAAIAAVNDGAKIILGPLYAEAANAAAVAIAGTNTNVLAFSNNASIAGGNLFILGPTFENTANRLVNYGRQIGKTNILIAHAEELAGQVGRDAIISAANRNGATITGVESYPFSQDGINNAARRISATVKETGADTLFVTAGPESDLPFLMTALPERGLGMDIQLMGLTRWSSQPQSLALPGLQGGVFTLPDQALERNFAARYQAEYSERPHPIAGLSYDGIAAIGALLAQGRSDALTSPSLTRQSGFVGTQGIFRLMPDGTNERGLAVAKIENNQVAILDPAPKNFSGAGF</sequence>
<evidence type="ECO:0000256" key="4">
    <source>
        <dbReference type="SAM" id="SignalP"/>
    </source>
</evidence>
<evidence type="ECO:0000256" key="2">
    <source>
        <dbReference type="ARBA" id="ARBA00022729"/>
    </source>
</evidence>
<feature type="domain" description="Leucine-binding protein" evidence="5">
    <location>
        <begin position="50"/>
        <end position="377"/>
    </location>
</feature>
<keyword evidence="3" id="KW-0813">Transport</keyword>
<dbReference type="AlphaFoldDB" id="A0A0U1NM99"/>
<evidence type="ECO:0000256" key="1">
    <source>
        <dbReference type="ARBA" id="ARBA00010062"/>
    </source>
</evidence>
<dbReference type="Proteomes" id="UP000048949">
    <property type="component" value="Unassembled WGS sequence"/>
</dbReference>
<feature type="signal peptide" evidence="4">
    <location>
        <begin position="1"/>
        <end position="30"/>
    </location>
</feature>
<comment type="similarity">
    <text evidence="1">Belongs to the leucine-binding protein family.</text>
</comment>
<evidence type="ECO:0000256" key="3">
    <source>
        <dbReference type="ARBA" id="ARBA00022970"/>
    </source>
</evidence>
<gene>
    <name evidence="6" type="ORF">NIG5292_01909</name>
</gene>
<dbReference type="Pfam" id="PF13458">
    <property type="entry name" value="Peripla_BP_6"/>
    <property type="match status" value="1"/>
</dbReference>
<keyword evidence="2 4" id="KW-0732">Signal</keyword>
<dbReference type="PANTHER" id="PTHR30483">
    <property type="entry name" value="LEUCINE-SPECIFIC-BINDING PROTEIN"/>
    <property type="match status" value="1"/>
</dbReference>
<evidence type="ECO:0000259" key="5">
    <source>
        <dbReference type="Pfam" id="PF13458"/>
    </source>
</evidence>
<dbReference type="Gene3D" id="3.40.50.2300">
    <property type="match status" value="2"/>
</dbReference>
<dbReference type="SUPFAM" id="SSF53822">
    <property type="entry name" value="Periplasmic binding protein-like I"/>
    <property type="match status" value="1"/>
</dbReference>
<keyword evidence="6" id="KW-0449">Lipoprotein</keyword>
<keyword evidence="3" id="KW-0029">Amino-acid transport</keyword>
<dbReference type="CDD" id="cd06339">
    <property type="entry name" value="PBP1_YraM_LppC_lipoprotein-like"/>
    <property type="match status" value="1"/>
</dbReference>
<dbReference type="RefSeq" id="WP_048599265.1">
    <property type="nucleotide sequence ID" value="NZ_CBFHGK010000004.1"/>
</dbReference>